<keyword evidence="3" id="KW-0808">Transferase</keyword>
<dbReference type="AlphaFoldDB" id="A0A5A7N078"/>
<dbReference type="PIRSF" id="PIRSF003085">
    <property type="entry name" value="CMAS"/>
    <property type="match status" value="1"/>
</dbReference>
<comment type="caution">
    <text evidence="7">The sequence shown here is derived from an EMBL/GenBank/DDBJ whole genome shotgun (WGS) entry which is preliminary data.</text>
</comment>
<keyword evidence="8" id="KW-1185">Reference proteome</keyword>
<evidence type="ECO:0000256" key="3">
    <source>
        <dbReference type="ARBA" id="ARBA00022679"/>
    </source>
</evidence>
<keyword evidence="4" id="KW-0949">S-adenosyl-L-methionine</keyword>
<dbReference type="EMBL" id="BKCM01000011">
    <property type="protein sequence ID" value="GER01508.1"/>
    <property type="molecule type" value="Genomic_DNA"/>
</dbReference>
<dbReference type="PANTHER" id="PTHR43667:SF2">
    <property type="entry name" value="FATTY ACID C-METHYL TRANSFERASE"/>
    <property type="match status" value="1"/>
</dbReference>
<feature type="active site" evidence="6">
    <location>
        <position position="397"/>
    </location>
</feature>
<dbReference type="CDD" id="cd02440">
    <property type="entry name" value="AdoMet_MTases"/>
    <property type="match status" value="1"/>
</dbReference>
<evidence type="ECO:0000313" key="7">
    <source>
        <dbReference type="EMBL" id="GER01508.1"/>
    </source>
</evidence>
<comment type="similarity">
    <text evidence="1">Belongs to the CFA/CMAS family.</text>
</comment>
<gene>
    <name evidence="7" type="primary">ufaM</name>
    <name evidence="7" type="ORF">JCM17845_21310</name>
</gene>
<accession>A0A5A7N078</accession>
<evidence type="ECO:0000313" key="8">
    <source>
        <dbReference type="Proteomes" id="UP000325187"/>
    </source>
</evidence>
<dbReference type="GO" id="GO:0032259">
    <property type="term" value="P:methylation"/>
    <property type="evidence" value="ECO:0007669"/>
    <property type="project" value="UniProtKB-KW"/>
</dbReference>
<evidence type="ECO:0000256" key="1">
    <source>
        <dbReference type="ARBA" id="ARBA00010815"/>
    </source>
</evidence>
<dbReference type="PANTHER" id="PTHR43667">
    <property type="entry name" value="CYCLOPROPANE-FATTY-ACYL-PHOSPHOLIPID SYNTHASE"/>
    <property type="match status" value="1"/>
</dbReference>
<keyword evidence="2" id="KW-0489">Methyltransferase</keyword>
<dbReference type="GO" id="GO:0008610">
    <property type="term" value="P:lipid biosynthetic process"/>
    <property type="evidence" value="ECO:0007669"/>
    <property type="project" value="InterPro"/>
</dbReference>
<reference evidence="7 8" key="1">
    <citation type="submission" date="2019-09" db="EMBL/GenBank/DDBJ databases">
        <title>NBRP : Genome information of microbial organism related human and environment.</title>
        <authorList>
            <person name="Hattori M."/>
            <person name="Oshima K."/>
            <person name="Inaba H."/>
            <person name="Suda W."/>
            <person name="Sakamoto M."/>
            <person name="Iino T."/>
            <person name="Kitahara M."/>
            <person name="Oshida Y."/>
            <person name="Iida T."/>
            <person name="Kudo T."/>
            <person name="Itoh T."/>
            <person name="Ohkuma M."/>
        </authorList>
    </citation>
    <scope>NUCLEOTIDE SEQUENCE [LARGE SCALE GENOMIC DNA]</scope>
    <source>
        <strain evidence="7 8">Mie-1</strain>
    </source>
</reference>
<dbReference type="InterPro" id="IPR003333">
    <property type="entry name" value="CMAS"/>
</dbReference>
<dbReference type="InterPro" id="IPR050723">
    <property type="entry name" value="CFA/CMAS"/>
</dbReference>
<dbReference type="GO" id="GO:0008168">
    <property type="term" value="F:methyltransferase activity"/>
    <property type="evidence" value="ECO:0007669"/>
    <property type="project" value="UniProtKB-KW"/>
</dbReference>
<dbReference type="Proteomes" id="UP000325187">
    <property type="component" value="Unassembled WGS sequence"/>
</dbReference>
<dbReference type="Gene3D" id="3.40.50.150">
    <property type="entry name" value="Vaccinia Virus protein VP39"/>
    <property type="match status" value="1"/>
</dbReference>
<evidence type="ECO:0000256" key="5">
    <source>
        <dbReference type="ARBA" id="ARBA00023098"/>
    </source>
</evidence>
<keyword evidence="5" id="KW-0443">Lipid metabolism</keyword>
<protein>
    <submittedName>
        <fullName evidence="7">Cyclopropane-fatty-acyl-phospholipid synthase</fullName>
    </submittedName>
</protein>
<evidence type="ECO:0000256" key="6">
    <source>
        <dbReference type="PIRSR" id="PIRSR003085-1"/>
    </source>
</evidence>
<dbReference type="Pfam" id="PF02353">
    <property type="entry name" value="CMAS"/>
    <property type="match status" value="1"/>
</dbReference>
<evidence type="ECO:0000256" key="4">
    <source>
        <dbReference type="ARBA" id="ARBA00022691"/>
    </source>
</evidence>
<name>A0A5A7N078_9PROT</name>
<sequence length="416" mass="46296">MEDHGKRALQVTQAGMSPVDWLMARLGGSRALFALGRGRLKIGSALLRLPDGNQHYFKGTRDGPHAEFDVKRWRALGRMARGGALGFARSYMDGDWDTPDLAQVCALGSANRHSMAQGLRGSALMRGVDRLRHVLRANTKGQARKNIAFHYDLGNGFYSPWLDETMTYSSALFAPGDQGLETAQLRKYRRLLDVLQVKPGDHILEIGSGWGGFAEVAAAERGCRVTGLTLSREQLDYASGRMARQGLSDKVQFALRDYRDETGRYDHVVSIEMFEAVGEAYWPVYFDTLRRVLKPGGRAGLQIITIDEGLFPAYRKSADFIQTYIFPGGMLPTIAALQKHTAKAGLGWCDMRSFADSYAQTLSLWRTRFNAAFEAGALPHGFDDVFRRLWNFYLAYCEGGFRGGSIDVVQLALVRD</sequence>
<dbReference type="InterPro" id="IPR029063">
    <property type="entry name" value="SAM-dependent_MTases_sf"/>
</dbReference>
<proteinExistence type="inferred from homology"/>
<evidence type="ECO:0000256" key="2">
    <source>
        <dbReference type="ARBA" id="ARBA00022603"/>
    </source>
</evidence>
<organism evidence="7 8">
    <name type="scientific">Iodidimonas gelatinilytica</name>
    <dbReference type="NCBI Taxonomy" id="1236966"/>
    <lineage>
        <taxon>Bacteria</taxon>
        <taxon>Pseudomonadati</taxon>
        <taxon>Pseudomonadota</taxon>
        <taxon>Alphaproteobacteria</taxon>
        <taxon>Iodidimonadales</taxon>
        <taxon>Iodidimonadaceae</taxon>
        <taxon>Iodidimonas</taxon>
    </lineage>
</organism>
<dbReference type="SUPFAM" id="SSF53335">
    <property type="entry name" value="S-adenosyl-L-methionine-dependent methyltransferases"/>
    <property type="match status" value="1"/>
</dbReference>